<name>A0ABW5FWN7_9PSEU</name>
<accession>A0ABW5FWN7</accession>
<protein>
    <recommendedName>
        <fullName evidence="3">PRC-barrel domain-containing protein</fullName>
    </recommendedName>
</protein>
<evidence type="ECO:0000313" key="1">
    <source>
        <dbReference type="EMBL" id="MFD2417141.1"/>
    </source>
</evidence>
<sequence length="134" mass="14896">MTGDQAGPDESPHRIFAETVTANDMLWDRQIYDADGEEVGKVDDLELTMPGDGGSPFVSALLCGPAALGPRLGRPVGRWWAAAGHRPLRIPMELVERLDRHEVRLRVPARELPDPRRGNRLWDRIVSRIPGSGR</sequence>
<dbReference type="Proteomes" id="UP001597417">
    <property type="component" value="Unassembled WGS sequence"/>
</dbReference>
<proteinExistence type="predicted"/>
<evidence type="ECO:0008006" key="3">
    <source>
        <dbReference type="Google" id="ProtNLM"/>
    </source>
</evidence>
<reference evidence="2" key="1">
    <citation type="journal article" date="2019" name="Int. J. Syst. Evol. Microbiol.">
        <title>The Global Catalogue of Microorganisms (GCM) 10K type strain sequencing project: providing services to taxonomists for standard genome sequencing and annotation.</title>
        <authorList>
            <consortium name="The Broad Institute Genomics Platform"/>
            <consortium name="The Broad Institute Genome Sequencing Center for Infectious Disease"/>
            <person name="Wu L."/>
            <person name="Ma J."/>
        </authorList>
    </citation>
    <scope>NUCLEOTIDE SEQUENCE [LARGE SCALE GENOMIC DNA]</scope>
    <source>
        <strain evidence="2">CGMCC 4.7645</strain>
    </source>
</reference>
<gene>
    <name evidence="1" type="ORF">ACFSXZ_12480</name>
</gene>
<evidence type="ECO:0000313" key="2">
    <source>
        <dbReference type="Proteomes" id="UP001597417"/>
    </source>
</evidence>
<comment type="caution">
    <text evidence="1">The sequence shown here is derived from an EMBL/GenBank/DDBJ whole genome shotgun (WGS) entry which is preliminary data.</text>
</comment>
<dbReference type="RefSeq" id="WP_378264568.1">
    <property type="nucleotide sequence ID" value="NZ_JBHUKR010000006.1"/>
</dbReference>
<organism evidence="1 2">
    <name type="scientific">Amycolatopsis pigmentata</name>
    <dbReference type="NCBI Taxonomy" id="450801"/>
    <lineage>
        <taxon>Bacteria</taxon>
        <taxon>Bacillati</taxon>
        <taxon>Actinomycetota</taxon>
        <taxon>Actinomycetes</taxon>
        <taxon>Pseudonocardiales</taxon>
        <taxon>Pseudonocardiaceae</taxon>
        <taxon>Amycolatopsis</taxon>
    </lineage>
</organism>
<keyword evidence="2" id="KW-1185">Reference proteome</keyword>
<dbReference type="EMBL" id="JBHUKR010000006">
    <property type="protein sequence ID" value="MFD2417141.1"/>
    <property type="molecule type" value="Genomic_DNA"/>
</dbReference>